<evidence type="ECO:0000313" key="9">
    <source>
        <dbReference type="EMBL" id="MBB5888375.1"/>
    </source>
</evidence>
<evidence type="ECO:0000256" key="2">
    <source>
        <dbReference type="ARBA" id="ARBA00007787"/>
    </source>
</evidence>
<dbReference type="InterPro" id="IPR036249">
    <property type="entry name" value="Thioredoxin-like_sf"/>
</dbReference>
<dbReference type="InterPro" id="IPR011909">
    <property type="entry name" value="GlrX_NrdH"/>
</dbReference>
<evidence type="ECO:0000256" key="5">
    <source>
        <dbReference type="ARBA" id="ARBA00022982"/>
    </source>
</evidence>
<sequence>MVNVFSKNNCMQCKMVKKYLDEHGIAYVEHNIENEPEYRDYVVSLGYKAVPVVETAAGESFYGFRPDQLKALA</sequence>
<keyword evidence="4" id="KW-0813">Transport</keyword>
<protein>
    <recommendedName>
        <fullName evidence="3">Glutaredoxin-like protein NrdH</fullName>
    </recommendedName>
</protein>
<evidence type="ECO:0000256" key="6">
    <source>
        <dbReference type="ARBA" id="ARBA00023157"/>
    </source>
</evidence>
<evidence type="ECO:0000256" key="1">
    <source>
        <dbReference type="ARBA" id="ARBA00002292"/>
    </source>
</evidence>
<dbReference type="CDD" id="cd02976">
    <property type="entry name" value="NrdH"/>
    <property type="match status" value="1"/>
</dbReference>
<keyword evidence="5" id="KW-0249">Electron transport</keyword>
<dbReference type="PANTHER" id="PTHR34386:SF1">
    <property type="entry name" value="GLUTAREDOXIN-LIKE PROTEIN NRDH"/>
    <property type="match status" value="1"/>
</dbReference>
<gene>
    <name evidence="9" type="ORF">HNQ37_001268</name>
</gene>
<dbReference type="GO" id="GO:0009055">
    <property type="term" value="F:electron transfer activity"/>
    <property type="evidence" value="ECO:0007669"/>
    <property type="project" value="TreeGrafter"/>
</dbReference>
<dbReference type="PANTHER" id="PTHR34386">
    <property type="entry name" value="GLUTAREDOXIN"/>
    <property type="match status" value="1"/>
</dbReference>
<evidence type="ECO:0000259" key="8">
    <source>
        <dbReference type="Pfam" id="PF00462"/>
    </source>
</evidence>
<dbReference type="SUPFAM" id="SSF52833">
    <property type="entry name" value="Thioredoxin-like"/>
    <property type="match status" value="1"/>
</dbReference>
<dbReference type="NCBIfam" id="TIGR02194">
    <property type="entry name" value="GlrX_NrdH"/>
    <property type="match status" value="1"/>
</dbReference>
<dbReference type="InterPro" id="IPR051548">
    <property type="entry name" value="Grx-like_ET"/>
</dbReference>
<comment type="similarity">
    <text evidence="2">Belongs to the glutaredoxin family.</text>
</comment>
<dbReference type="PROSITE" id="PS51354">
    <property type="entry name" value="GLUTAREDOXIN_2"/>
    <property type="match status" value="1"/>
</dbReference>
<reference evidence="9 10" key="1">
    <citation type="submission" date="2020-08" db="EMBL/GenBank/DDBJ databases">
        <title>Genomic Encyclopedia of Type Strains, Phase IV (KMG-IV): sequencing the most valuable type-strain genomes for metagenomic binning, comparative biology and taxonomic classification.</title>
        <authorList>
            <person name="Goeker M."/>
        </authorList>
    </citation>
    <scope>NUCLEOTIDE SEQUENCE [LARGE SCALE GENOMIC DNA]</scope>
    <source>
        <strain evidence="9 10">DSM 14925</strain>
    </source>
</reference>
<dbReference type="Gene3D" id="3.40.30.10">
    <property type="entry name" value="Glutaredoxin"/>
    <property type="match status" value="1"/>
</dbReference>
<comment type="function">
    <text evidence="1">Electron transport system for the ribonucleotide reductase system NrdEF.</text>
</comment>
<keyword evidence="6" id="KW-1015">Disulfide bond</keyword>
<dbReference type="Pfam" id="PF00462">
    <property type="entry name" value="Glutaredoxin"/>
    <property type="match status" value="1"/>
</dbReference>
<proteinExistence type="inferred from homology"/>
<evidence type="ECO:0000256" key="3">
    <source>
        <dbReference type="ARBA" id="ARBA00017945"/>
    </source>
</evidence>
<dbReference type="EMBL" id="JACHHV010000022">
    <property type="protein sequence ID" value="MBB5888375.1"/>
    <property type="molecule type" value="Genomic_DNA"/>
</dbReference>
<organism evidence="9 10">
    <name type="scientific">Lactovum miscens</name>
    <dbReference type="NCBI Taxonomy" id="190387"/>
    <lineage>
        <taxon>Bacteria</taxon>
        <taxon>Bacillati</taxon>
        <taxon>Bacillota</taxon>
        <taxon>Bacilli</taxon>
        <taxon>Lactobacillales</taxon>
        <taxon>Streptococcaceae</taxon>
        <taxon>Lactovum</taxon>
    </lineage>
</organism>
<name>A0A841C7C1_9LACT</name>
<evidence type="ECO:0000256" key="7">
    <source>
        <dbReference type="ARBA" id="ARBA00023284"/>
    </source>
</evidence>
<dbReference type="RefSeq" id="WP_183540360.1">
    <property type="nucleotide sequence ID" value="NZ_DASWOY010000024.1"/>
</dbReference>
<keyword evidence="10" id="KW-1185">Reference proteome</keyword>
<dbReference type="Proteomes" id="UP000562464">
    <property type="component" value="Unassembled WGS sequence"/>
</dbReference>
<dbReference type="InterPro" id="IPR002109">
    <property type="entry name" value="Glutaredoxin"/>
</dbReference>
<dbReference type="GO" id="GO:0045454">
    <property type="term" value="P:cell redox homeostasis"/>
    <property type="evidence" value="ECO:0007669"/>
    <property type="project" value="InterPro"/>
</dbReference>
<accession>A0A841C7C1</accession>
<feature type="domain" description="Glutaredoxin" evidence="8">
    <location>
        <begin position="2"/>
        <end position="53"/>
    </location>
</feature>
<evidence type="ECO:0000313" key="10">
    <source>
        <dbReference type="Proteomes" id="UP000562464"/>
    </source>
</evidence>
<comment type="caution">
    <text evidence="9">The sequence shown here is derived from an EMBL/GenBank/DDBJ whole genome shotgun (WGS) entry which is preliminary data.</text>
</comment>
<evidence type="ECO:0000256" key="4">
    <source>
        <dbReference type="ARBA" id="ARBA00022448"/>
    </source>
</evidence>
<keyword evidence="7" id="KW-0676">Redox-active center</keyword>
<dbReference type="AlphaFoldDB" id="A0A841C7C1"/>